<reference evidence="1" key="1">
    <citation type="submission" date="2019-12" db="EMBL/GenBank/DDBJ databases">
        <title>Genome sequencing and annotation of Brassica cretica.</title>
        <authorList>
            <person name="Studholme D.J."/>
            <person name="Sarris P."/>
        </authorList>
    </citation>
    <scope>NUCLEOTIDE SEQUENCE</scope>
    <source>
        <strain evidence="1">PFS-109/04</strain>
        <tissue evidence="1">Leaf</tissue>
    </source>
</reference>
<evidence type="ECO:0000313" key="2">
    <source>
        <dbReference type="Proteomes" id="UP000712600"/>
    </source>
</evidence>
<dbReference type="Proteomes" id="UP000712600">
    <property type="component" value="Unassembled WGS sequence"/>
</dbReference>
<organism evidence="1 2">
    <name type="scientific">Brassica cretica</name>
    <name type="common">Mustard</name>
    <dbReference type="NCBI Taxonomy" id="69181"/>
    <lineage>
        <taxon>Eukaryota</taxon>
        <taxon>Viridiplantae</taxon>
        <taxon>Streptophyta</taxon>
        <taxon>Embryophyta</taxon>
        <taxon>Tracheophyta</taxon>
        <taxon>Spermatophyta</taxon>
        <taxon>Magnoliopsida</taxon>
        <taxon>eudicotyledons</taxon>
        <taxon>Gunneridae</taxon>
        <taxon>Pentapetalae</taxon>
        <taxon>rosids</taxon>
        <taxon>malvids</taxon>
        <taxon>Brassicales</taxon>
        <taxon>Brassicaceae</taxon>
        <taxon>Brassiceae</taxon>
        <taxon>Brassica</taxon>
    </lineage>
</organism>
<dbReference type="AlphaFoldDB" id="A0A8S9Q8R6"/>
<comment type="caution">
    <text evidence="1">The sequence shown here is derived from an EMBL/GenBank/DDBJ whole genome shotgun (WGS) entry which is preliminary data.</text>
</comment>
<protein>
    <submittedName>
        <fullName evidence="1">Uncharacterized protein</fullName>
    </submittedName>
</protein>
<proteinExistence type="predicted"/>
<gene>
    <name evidence="1" type="ORF">F2Q69_00023285</name>
</gene>
<name>A0A8S9Q8R6_BRACR</name>
<sequence length="87" mass="10144">MSLRANLREDHRRRLTRMCLMLSMSFLYTILSMSLITSLYAADYQPQYAAEFQPQYAAEFQPQENPGLGQMWQAVRPTINPDPTLEE</sequence>
<dbReference type="EMBL" id="QGKX02001290">
    <property type="protein sequence ID" value="KAF3536082.1"/>
    <property type="molecule type" value="Genomic_DNA"/>
</dbReference>
<accession>A0A8S9Q8R6</accession>
<evidence type="ECO:0000313" key="1">
    <source>
        <dbReference type="EMBL" id="KAF3536082.1"/>
    </source>
</evidence>